<accession>A0A5J4YV63</accession>
<dbReference type="AlphaFoldDB" id="A0A5J4YV63"/>
<dbReference type="InterPro" id="IPR014464">
    <property type="entry name" value="CvfB_fam"/>
</dbReference>
<dbReference type="InterPro" id="IPR036388">
    <property type="entry name" value="WH-like_DNA-bd_sf"/>
</dbReference>
<evidence type="ECO:0000313" key="4">
    <source>
        <dbReference type="Proteomes" id="UP000324585"/>
    </source>
</evidence>
<organism evidence="3 4">
    <name type="scientific">Porphyridium purpureum</name>
    <name type="common">Red alga</name>
    <name type="synonym">Porphyridium cruentum</name>
    <dbReference type="NCBI Taxonomy" id="35688"/>
    <lineage>
        <taxon>Eukaryota</taxon>
        <taxon>Rhodophyta</taxon>
        <taxon>Bangiophyceae</taxon>
        <taxon>Porphyridiales</taxon>
        <taxon>Porphyridiaceae</taxon>
        <taxon>Porphyridium</taxon>
    </lineage>
</organism>
<dbReference type="Pfam" id="PF17783">
    <property type="entry name" value="WHD_CvfB"/>
    <property type="match status" value="1"/>
</dbReference>
<gene>
    <name evidence="3" type="ORF">FVE85_1544</name>
</gene>
<feature type="compositionally biased region" description="Polar residues" evidence="1">
    <location>
        <begin position="26"/>
        <end position="38"/>
    </location>
</feature>
<proteinExistence type="predicted"/>
<dbReference type="PANTHER" id="PTHR37296:SF1">
    <property type="entry name" value="CONSERVED VIRULENCE FACTOR B"/>
    <property type="match status" value="1"/>
</dbReference>
<evidence type="ECO:0000259" key="2">
    <source>
        <dbReference type="Pfam" id="PF17783"/>
    </source>
</evidence>
<dbReference type="PANTHER" id="PTHR37296">
    <property type="entry name" value="CONSERVED VIRULENCE FACTOR B"/>
    <property type="match status" value="1"/>
</dbReference>
<dbReference type="Proteomes" id="UP000324585">
    <property type="component" value="Unassembled WGS sequence"/>
</dbReference>
<dbReference type="EMBL" id="VRMN01000003">
    <property type="protein sequence ID" value="KAA8495389.1"/>
    <property type="molecule type" value="Genomic_DNA"/>
</dbReference>
<feature type="region of interest" description="Disordered" evidence="1">
    <location>
        <begin position="78"/>
        <end position="104"/>
    </location>
</feature>
<dbReference type="InterPro" id="IPR040764">
    <property type="entry name" value="CvfB_WH"/>
</dbReference>
<sequence>MAFVGGLAEDCKWRSRNVKVRARGLQSRSVCSMQASDSTPPPRPRQPPRSAKQKRSYVQSQSREVLKDVNADFESGAFEQKSASQRGAPGAGRGPSLKQRARMSAQERYALPDVDDDAARFRRSMGRKVREITALPGLVGVETVEDRLQLTAELGLKFDSKCRVVLEAFTDYGAQVAITVTKDQDDKLRERYLPFGKWVDGHVYAADLEVFPERLLPGDETFGYVKRIRRDGSVDVSLFLGTEDEPGAPDPVERVREELRWNKGFIPLTDASDPDLIENLILVSYRDWRIAIGSLLRTGEIVLQPDGVQATDKLAPAAVLKKRFELTRDELDMLPTGGSITRDADQATRHSVVAERSLFKTRYNEDLAIFEELESALETRRDDRSRARRSDDPPMQRVHRRYTDWNPVARF</sequence>
<evidence type="ECO:0000256" key="1">
    <source>
        <dbReference type="SAM" id="MobiDB-lite"/>
    </source>
</evidence>
<reference evidence="4" key="1">
    <citation type="journal article" date="2019" name="Nat. Commun.">
        <title>Expansion of phycobilisome linker gene families in mesophilic red algae.</title>
        <authorList>
            <person name="Lee J."/>
            <person name="Kim D."/>
            <person name="Bhattacharya D."/>
            <person name="Yoon H.S."/>
        </authorList>
    </citation>
    <scope>NUCLEOTIDE SEQUENCE [LARGE SCALE GENOMIC DNA]</scope>
    <source>
        <strain evidence="4">CCMP 1328</strain>
    </source>
</reference>
<feature type="domain" description="Conserved virulence factor B-like winged helix" evidence="2">
    <location>
        <begin position="253"/>
        <end position="308"/>
    </location>
</feature>
<comment type="caution">
    <text evidence="3">The sequence shown here is derived from an EMBL/GenBank/DDBJ whole genome shotgun (WGS) entry which is preliminary data.</text>
</comment>
<feature type="compositionally biased region" description="Basic and acidic residues" evidence="1">
    <location>
        <begin position="380"/>
        <end position="394"/>
    </location>
</feature>
<name>A0A5J4YV63_PORPP</name>
<feature type="region of interest" description="Disordered" evidence="1">
    <location>
        <begin position="380"/>
        <end position="399"/>
    </location>
</feature>
<protein>
    <recommendedName>
        <fullName evidence="2">Conserved virulence factor B-like winged helix domain-containing protein</fullName>
    </recommendedName>
</protein>
<feature type="region of interest" description="Disordered" evidence="1">
    <location>
        <begin position="25"/>
        <end position="63"/>
    </location>
</feature>
<evidence type="ECO:0000313" key="3">
    <source>
        <dbReference type="EMBL" id="KAA8495389.1"/>
    </source>
</evidence>
<keyword evidence="4" id="KW-1185">Reference proteome</keyword>
<dbReference type="Gene3D" id="1.10.10.10">
    <property type="entry name" value="Winged helix-like DNA-binding domain superfamily/Winged helix DNA-binding domain"/>
    <property type="match status" value="1"/>
</dbReference>